<accession>A0A5B7IWN8</accession>
<keyword evidence="3" id="KW-1185">Reference proteome</keyword>
<dbReference type="AlphaFoldDB" id="A0A5B7IWN8"/>
<evidence type="ECO:0000313" key="2">
    <source>
        <dbReference type="EMBL" id="MPC85068.1"/>
    </source>
</evidence>
<organism evidence="2 3">
    <name type="scientific">Portunus trituberculatus</name>
    <name type="common">Swimming crab</name>
    <name type="synonym">Neptunus trituberculatus</name>
    <dbReference type="NCBI Taxonomy" id="210409"/>
    <lineage>
        <taxon>Eukaryota</taxon>
        <taxon>Metazoa</taxon>
        <taxon>Ecdysozoa</taxon>
        <taxon>Arthropoda</taxon>
        <taxon>Crustacea</taxon>
        <taxon>Multicrustacea</taxon>
        <taxon>Malacostraca</taxon>
        <taxon>Eumalacostraca</taxon>
        <taxon>Eucarida</taxon>
        <taxon>Decapoda</taxon>
        <taxon>Pleocyemata</taxon>
        <taxon>Brachyura</taxon>
        <taxon>Eubrachyura</taxon>
        <taxon>Portunoidea</taxon>
        <taxon>Portunidae</taxon>
        <taxon>Portuninae</taxon>
        <taxon>Portunus</taxon>
    </lineage>
</organism>
<dbReference type="Proteomes" id="UP000324222">
    <property type="component" value="Unassembled WGS sequence"/>
</dbReference>
<evidence type="ECO:0000313" key="3">
    <source>
        <dbReference type="Proteomes" id="UP000324222"/>
    </source>
</evidence>
<feature type="chain" id="PRO_5022680732" evidence="1">
    <location>
        <begin position="20"/>
        <end position="94"/>
    </location>
</feature>
<dbReference type="EMBL" id="VSRR010067216">
    <property type="protein sequence ID" value="MPC85068.1"/>
    <property type="molecule type" value="Genomic_DNA"/>
</dbReference>
<reference evidence="2 3" key="1">
    <citation type="submission" date="2019-05" db="EMBL/GenBank/DDBJ databases">
        <title>Another draft genome of Portunus trituberculatus and its Hox gene families provides insights of decapod evolution.</title>
        <authorList>
            <person name="Jeong J.-H."/>
            <person name="Song I."/>
            <person name="Kim S."/>
            <person name="Choi T."/>
            <person name="Kim D."/>
            <person name="Ryu S."/>
            <person name="Kim W."/>
        </authorList>
    </citation>
    <scope>NUCLEOTIDE SEQUENCE [LARGE SCALE GENOMIC DNA]</scope>
    <source>
        <tissue evidence="2">Muscle</tissue>
    </source>
</reference>
<sequence length="94" mass="10460">MSTTHYHLPLFYLLPTATTTTTTTTNTNTTSITTTTTTITTIITTPPTHPHHRPHQQLYPNQHGTSAPRGTWLLNSRINIAMGKLFTSDTNKNL</sequence>
<gene>
    <name evidence="2" type="ORF">E2C01_079827</name>
</gene>
<evidence type="ECO:0000256" key="1">
    <source>
        <dbReference type="SAM" id="SignalP"/>
    </source>
</evidence>
<protein>
    <submittedName>
        <fullName evidence="2">Uncharacterized protein</fullName>
    </submittedName>
</protein>
<name>A0A5B7IWN8_PORTR</name>
<proteinExistence type="predicted"/>
<keyword evidence="1" id="KW-0732">Signal</keyword>
<comment type="caution">
    <text evidence="2">The sequence shown here is derived from an EMBL/GenBank/DDBJ whole genome shotgun (WGS) entry which is preliminary data.</text>
</comment>
<feature type="signal peptide" evidence="1">
    <location>
        <begin position="1"/>
        <end position="19"/>
    </location>
</feature>